<protein>
    <submittedName>
        <fullName evidence="4">Acetyl esterase/lipase</fullName>
    </submittedName>
</protein>
<organism evidence="4 5">
    <name type="scientific">Pseudokineococcus lusitanus</name>
    <dbReference type="NCBI Taxonomy" id="763993"/>
    <lineage>
        <taxon>Bacteria</taxon>
        <taxon>Bacillati</taxon>
        <taxon>Actinomycetota</taxon>
        <taxon>Actinomycetes</taxon>
        <taxon>Kineosporiales</taxon>
        <taxon>Kineosporiaceae</taxon>
        <taxon>Pseudokineococcus</taxon>
    </lineage>
</organism>
<dbReference type="InterPro" id="IPR029058">
    <property type="entry name" value="AB_hydrolase_fold"/>
</dbReference>
<name>A0A3N1HT19_9ACTN</name>
<accession>A0A3N1HT19</accession>
<evidence type="ECO:0000313" key="5">
    <source>
        <dbReference type="Proteomes" id="UP000276232"/>
    </source>
</evidence>
<dbReference type="Pfam" id="PF07859">
    <property type="entry name" value="Abhydrolase_3"/>
    <property type="match status" value="1"/>
</dbReference>
<dbReference type="GO" id="GO:0016787">
    <property type="term" value="F:hydrolase activity"/>
    <property type="evidence" value="ECO:0007669"/>
    <property type="project" value="UniProtKB-KW"/>
</dbReference>
<gene>
    <name evidence="4" type="ORF">EDC03_0270</name>
</gene>
<evidence type="ECO:0000313" key="4">
    <source>
        <dbReference type="EMBL" id="ROP45665.1"/>
    </source>
</evidence>
<dbReference type="EMBL" id="RJKN01000001">
    <property type="protein sequence ID" value="ROP45665.1"/>
    <property type="molecule type" value="Genomic_DNA"/>
</dbReference>
<reference evidence="4 5" key="1">
    <citation type="journal article" date="2015" name="Stand. Genomic Sci.">
        <title>Genomic Encyclopedia of Bacterial and Archaeal Type Strains, Phase III: the genomes of soil and plant-associated and newly described type strains.</title>
        <authorList>
            <person name="Whitman W.B."/>
            <person name="Woyke T."/>
            <person name="Klenk H.P."/>
            <person name="Zhou Y."/>
            <person name="Lilburn T.G."/>
            <person name="Beck B.J."/>
            <person name="De Vos P."/>
            <person name="Vandamme P."/>
            <person name="Eisen J.A."/>
            <person name="Garrity G."/>
            <person name="Hugenholtz P."/>
            <person name="Kyrpides N.C."/>
        </authorList>
    </citation>
    <scope>NUCLEOTIDE SEQUENCE [LARGE SCALE GENOMIC DNA]</scope>
    <source>
        <strain evidence="4 5">CECT 7306</strain>
    </source>
</reference>
<dbReference type="Gene3D" id="3.40.50.1820">
    <property type="entry name" value="alpha/beta hydrolase"/>
    <property type="match status" value="1"/>
</dbReference>
<dbReference type="SUPFAM" id="SSF53474">
    <property type="entry name" value="alpha/beta-Hydrolases"/>
    <property type="match status" value="1"/>
</dbReference>
<feature type="domain" description="Alpha/beta hydrolase fold-3" evidence="3">
    <location>
        <begin position="94"/>
        <end position="301"/>
    </location>
</feature>
<dbReference type="PANTHER" id="PTHR48081:SF8">
    <property type="entry name" value="ALPHA_BETA HYDROLASE FOLD-3 DOMAIN-CONTAINING PROTEIN-RELATED"/>
    <property type="match status" value="1"/>
</dbReference>
<sequence length="337" mass="35206">MGAVALPWAVAGLARRARLVAALPPDLRRASLLVPLGLPPTPFLPLARRLPVPDADVPPGVTVLRRTVPGDAGGPPVDVLVVEPTVRRPPAPALLWIHGGGHVLGEAYADLAWCARLADELGVVVVAPDHRLAPEHPYPAGHDDCRRVLRWLRAEADDLGVDPDRLAVGGASAGGGVAASLAATASDDGVPLRLQLLVYPMLDDRTGLRLAGPRRLGWSHRSNRRGWAALLGRSPHDRRPAPAPPRAAPARQEDLTGLPPAWLGVGTLDVLHDETVEHARRLRSAGVAARLVVVPGVYHGTWGAAAGVPRVAALQADAVARLAAALELGPAEGAPAR</sequence>
<dbReference type="InParanoid" id="A0A3N1HT19"/>
<evidence type="ECO:0000256" key="1">
    <source>
        <dbReference type="ARBA" id="ARBA00022801"/>
    </source>
</evidence>
<dbReference type="InterPro" id="IPR050300">
    <property type="entry name" value="GDXG_lipolytic_enzyme"/>
</dbReference>
<evidence type="ECO:0000259" key="3">
    <source>
        <dbReference type="Pfam" id="PF07859"/>
    </source>
</evidence>
<dbReference type="Proteomes" id="UP000276232">
    <property type="component" value="Unassembled WGS sequence"/>
</dbReference>
<dbReference type="PANTHER" id="PTHR48081">
    <property type="entry name" value="AB HYDROLASE SUPERFAMILY PROTEIN C4A8.06C"/>
    <property type="match status" value="1"/>
</dbReference>
<dbReference type="AlphaFoldDB" id="A0A3N1HT19"/>
<dbReference type="InterPro" id="IPR013094">
    <property type="entry name" value="AB_hydrolase_3"/>
</dbReference>
<keyword evidence="1" id="KW-0378">Hydrolase</keyword>
<proteinExistence type="predicted"/>
<evidence type="ECO:0000256" key="2">
    <source>
        <dbReference type="SAM" id="MobiDB-lite"/>
    </source>
</evidence>
<keyword evidence="5" id="KW-1185">Reference proteome</keyword>
<feature type="region of interest" description="Disordered" evidence="2">
    <location>
        <begin position="231"/>
        <end position="252"/>
    </location>
</feature>
<comment type="caution">
    <text evidence="4">The sequence shown here is derived from an EMBL/GenBank/DDBJ whole genome shotgun (WGS) entry which is preliminary data.</text>
</comment>